<keyword evidence="4" id="KW-0479">Metal-binding</keyword>
<dbReference type="RefSeq" id="WP_328277791.1">
    <property type="nucleotide sequence ID" value="NZ_JARTLD010000027.1"/>
</dbReference>
<dbReference type="PANTHER" id="PTHR15822">
    <property type="entry name" value="TRAF AND TNF RECEPTOR-ASSOCIATED PROTEIN"/>
    <property type="match status" value="1"/>
</dbReference>
<evidence type="ECO:0000256" key="8">
    <source>
        <dbReference type="ARBA" id="ARBA00023204"/>
    </source>
</evidence>
<comment type="cofactor">
    <cofactor evidence="2">
        <name>Mg(2+)</name>
        <dbReference type="ChEBI" id="CHEBI:18420"/>
    </cofactor>
</comment>
<keyword evidence="9" id="KW-0812">Transmembrane</keyword>
<evidence type="ECO:0000313" key="11">
    <source>
        <dbReference type="EMBL" id="MED5017854.1"/>
    </source>
</evidence>
<proteinExistence type="predicted"/>
<reference evidence="11 12" key="1">
    <citation type="submission" date="2023-03" db="EMBL/GenBank/DDBJ databases">
        <title>Bacillus Genome Sequencing.</title>
        <authorList>
            <person name="Dunlap C."/>
        </authorList>
    </citation>
    <scope>NUCLEOTIDE SEQUENCE [LARGE SCALE GENOMIC DNA]</scope>
    <source>
        <strain evidence="11 12">NRS-52</strain>
    </source>
</reference>
<accession>A0ABU6PU04</accession>
<comment type="caution">
    <text evidence="11">The sequence shown here is derived from an EMBL/GenBank/DDBJ whole genome shotgun (WGS) entry which is preliminary data.</text>
</comment>
<evidence type="ECO:0000256" key="3">
    <source>
        <dbReference type="ARBA" id="ARBA00022722"/>
    </source>
</evidence>
<dbReference type="EMBL" id="JARTLD010000027">
    <property type="protein sequence ID" value="MED5017854.1"/>
    <property type="molecule type" value="Genomic_DNA"/>
</dbReference>
<keyword evidence="8" id="KW-0234">DNA repair</keyword>
<name>A0ABU6PU04_9BACL</name>
<dbReference type="PANTHER" id="PTHR15822:SF4">
    <property type="entry name" value="TYROSYL-DNA PHOSPHODIESTERASE 2"/>
    <property type="match status" value="1"/>
</dbReference>
<evidence type="ECO:0000256" key="9">
    <source>
        <dbReference type="SAM" id="Phobius"/>
    </source>
</evidence>
<keyword evidence="5" id="KW-0227">DNA damage</keyword>
<comment type="cofactor">
    <cofactor evidence="1">
        <name>Mn(2+)</name>
        <dbReference type="ChEBI" id="CHEBI:29035"/>
    </cofactor>
</comment>
<evidence type="ECO:0000256" key="7">
    <source>
        <dbReference type="ARBA" id="ARBA00022842"/>
    </source>
</evidence>
<keyword evidence="12" id="KW-1185">Reference proteome</keyword>
<feature type="domain" description="Endonuclease/exonuclease/phosphatase" evidence="10">
    <location>
        <begin position="85"/>
        <end position="344"/>
    </location>
</feature>
<gene>
    <name evidence="11" type="ORF">P9847_11120</name>
</gene>
<evidence type="ECO:0000256" key="6">
    <source>
        <dbReference type="ARBA" id="ARBA00022801"/>
    </source>
</evidence>
<dbReference type="InterPro" id="IPR051547">
    <property type="entry name" value="TDP2-like"/>
</dbReference>
<protein>
    <submittedName>
        <fullName evidence="11">Endonuclease/exonuclease/phosphatase family protein</fullName>
    </submittedName>
</protein>
<dbReference type="InterPro" id="IPR036691">
    <property type="entry name" value="Endo/exonu/phosph_ase_sf"/>
</dbReference>
<evidence type="ECO:0000256" key="5">
    <source>
        <dbReference type="ARBA" id="ARBA00022763"/>
    </source>
</evidence>
<evidence type="ECO:0000256" key="2">
    <source>
        <dbReference type="ARBA" id="ARBA00001946"/>
    </source>
</evidence>
<dbReference type="SUPFAM" id="SSF56219">
    <property type="entry name" value="DNase I-like"/>
    <property type="match status" value="1"/>
</dbReference>
<evidence type="ECO:0000256" key="1">
    <source>
        <dbReference type="ARBA" id="ARBA00001936"/>
    </source>
</evidence>
<feature type="transmembrane region" description="Helical" evidence="9">
    <location>
        <begin position="7"/>
        <end position="29"/>
    </location>
</feature>
<dbReference type="Proteomes" id="UP001343257">
    <property type="component" value="Unassembled WGS sequence"/>
</dbReference>
<keyword evidence="9" id="KW-0472">Membrane</keyword>
<sequence>MVKKISWTLGGIILAAVLFVGGFLLYVSLTDYKPAPTEKITITDNQEKVLQQGEPFTLTTFNIGYAGLDRNEDFFMDGGTASRASSKEQVQANLKGITSFLSGSPSDFYFIQEIDIKSSRSYNINELNELKGALRQGYSFSYADNYKVPWVPVPLFHPMGHTHGGMVTISGFKSTGATRYSLPGKENWPQQLFDLDRDFIENRIPVDNGKELVLVNLHLSAFDKGGSIRKQQLQFLGNYMKKESDKGNYLIVGGDWNHSLPGTDPSAFKATQGWPDWLQSFPEGFKPEGFQWAVDKNTASVRTVDVAYREGVNFRAVIDGFLVSPNVEIVKVEGHDLKHEHSDHNPVTAEFLLK</sequence>
<keyword evidence="7" id="KW-0460">Magnesium</keyword>
<organism evidence="11 12">
    <name type="scientific">Paenibacillus chibensis</name>
    <dbReference type="NCBI Taxonomy" id="59846"/>
    <lineage>
        <taxon>Bacteria</taxon>
        <taxon>Bacillati</taxon>
        <taxon>Bacillota</taxon>
        <taxon>Bacilli</taxon>
        <taxon>Bacillales</taxon>
        <taxon>Paenibacillaceae</taxon>
        <taxon>Paenibacillus</taxon>
    </lineage>
</organism>
<dbReference type="InterPro" id="IPR005135">
    <property type="entry name" value="Endo/exonuclease/phosphatase"/>
</dbReference>
<keyword evidence="9" id="KW-1133">Transmembrane helix</keyword>
<dbReference type="GO" id="GO:0004519">
    <property type="term" value="F:endonuclease activity"/>
    <property type="evidence" value="ECO:0007669"/>
    <property type="project" value="UniProtKB-KW"/>
</dbReference>
<dbReference type="Pfam" id="PF03372">
    <property type="entry name" value="Exo_endo_phos"/>
    <property type="match status" value="1"/>
</dbReference>
<keyword evidence="11" id="KW-0255">Endonuclease</keyword>
<evidence type="ECO:0000256" key="4">
    <source>
        <dbReference type="ARBA" id="ARBA00022723"/>
    </source>
</evidence>
<evidence type="ECO:0000259" key="10">
    <source>
        <dbReference type="Pfam" id="PF03372"/>
    </source>
</evidence>
<dbReference type="Gene3D" id="3.60.10.10">
    <property type="entry name" value="Endonuclease/exonuclease/phosphatase"/>
    <property type="match status" value="1"/>
</dbReference>
<evidence type="ECO:0000313" key="12">
    <source>
        <dbReference type="Proteomes" id="UP001343257"/>
    </source>
</evidence>
<keyword evidence="6" id="KW-0378">Hydrolase</keyword>
<keyword evidence="3" id="KW-0540">Nuclease</keyword>